<dbReference type="EMBL" id="MQMF01000002">
    <property type="protein sequence ID" value="OOE12131.1"/>
    <property type="molecule type" value="Genomic_DNA"/>
</dbReference>
<gene>
    <name evidence="1" type="ORF">UN64_08410</name>
</gene>
<sequence length="78" mass="8588">MALVHFGLYRDFFIRYLREQYVIAEVFLVNSNQPPGTPDLTGVRVVEVGGDFVVFSQAGSAGAGLYVVPLDKILLVEL</sequence>
<protein>
    <submittedName>
        <fullName evidence="1">Uncharacterized protein</fullName>
    </submittedName>
</protein>
<name>A0A1V3G6X4_9BACL</name>
<dbReference type="AlphaFoldDB" id="A0A1V3G6X4"/>
<dbReference type="RefSeq" id="WP_077361653.1">
    <property type="nucleotide sequence ID" value="NZ_MQMF01000002.1"/>
</dbReference>
<reference evidence="1 2" key="1">
    <citation type="submission" date="2016-11" db="EMBL/GenBank/DDBJ databases">
        <authorList>
            <person name="Jaros S."/>
            <person name="Januszkiewicz K."/>
            <person name="Wedrychowicz H."/>
        </authorList>
    </citation>
    <scope>NUCLEOTIDE SEQUENCE [LARGE SCALE GENOMIC DNA]</scope>
    <source>
        <strain evidence="1 2">Con a/3</strain>
    </source>
</reference>
<comment type="caution">
    <text evidence="1">The sequence shown here is derived from an EMBL/GenBank/DDBJ whole genome shotgun (WGS) entry which is preliminary data.</text>
</comment>
<dbReference type="Proteomes" id="UP000188597">
    <property type="component" value="Unassembled WGS sequence"/>
</dbReference>
<proteinExistence type="predicted"/>
<accession>A0A1V3G6X4</accession>
<dbReference type="OrthoDB" id="2972420at2"/>
<evidence type="ECO:0000313" key="1">
    <source>
        <dbReference type="EMBL" id="OOE12131.1"/>
    </source>
</evidence>
<evidence type="ECO:0000313" key="2">
    <source>
        <dbReference type="Proteomes" id="UP000188597"/>
    </source>
</evidence>
<organism evidence="1 2">
    <name type="scientific">Fictibacillus arsenicus</name>
    <dbReference type="NCBI Taxonomy" id="255247"/>
    <lineage>
        <taxon>Bacteria</taxon>
        <taxon>Bacillati</taxon>
        <taxon>Bacillota</taxon>
        <taxon>Bacilli</taxon>
        <taxon>Bacillales</taxon>
        <taxon>Fictibacillaceae</taxon>
        <taxon>Fictibacillus</taxon>
    </lineage>
</organism>